<accession>A0A6A5SEH9</accession>
<dbReference type="AlphaFoldDB" id="A0A6A5SEH9"/>
<sequence length="132" mass="15569">MILQKKAEVCSTIEFMEAQNIPFFKQHVFDHFRVSHRQGWAMISDGSKDCRHHRAKGEERCRRPSKVTNWHLKEMDRIMKDEGLEARKLSWQELGFEVGLEGVHARTMGNSISYSRCIACQKKWCYKRTATH</sequence>
<dbReference type="EMBL" id="ML976110">
    <property type="protein sequence ID" value="KAF1938272.1"/>
    <property type="molecule type" value="Genomic_DNA"/>
</dbReference>
<dbReference type="OrthoDB" id="3691195at2759"/>
<protein>
    <submittedName>
        <fullName evidence="1">Uncharacterized protein</fullName>
    </submittedName>
</protein>
<evidence type="ECO:0000313" key="1">
    <source>
        <dbReference type="EMBL" id="KAF1938272.1"/>
    </source>
</evidence>
<gene>
    <name evidence="1" type="ORF">EJ02DRAFT_354942</name>
</gene>
<organism evidence="1 2">
    <name type="scientific">Clathrospora elynae</name>
    <dbReference type="NCBI Taxonomy" id="706981"/>
    <lineage>
        <taxon>Eukaryota</taxon>
        <taxon>Fungi</taxon>
        <taxon>Dikarya</taxon>
        <taxon>Ascomycota</taxon>
        <taxon>Pezizomycotina</taxon>
        <taxon>Dothideomycetes</taxon>
        <taxon>Pleosporomycetidae</taxon>
        <taxon>Pleosporales</taxon>
        <taxon>Diademaceae</taxon>
        <taxon>Clathrospora</taxon>
    </lineage>
</organism>
<reference evidence="1" key="1">
    <citation type="journal article" date="2020" name="Stud. Mycol.">
        <title>101 Dothideomycetes genomes: a test case for predicting lifestyles and emergence of pathogens.</title>
        <authorList>
            <person name="Haridas S."/>
            <person name="Albert R."/>
            <person name="Binder M."/>
            <person name="Bloem J."/>
            <person name="Labutti K."/>
            <person name="Salamov A."/>
            <person name="Andreopoulos B."/>
            <person name="Baker S."/>
            <person name="Barry K."/>
            <person name="Bills G."/>
            <person name="Bluhm B."/>
            <person name="Cannon C."/>
            <person name="Castanera R."/>
            <person name="Culley D."/>
            <person name="Daum C."/>
            <person name="Ezra D."/>
            <person name="Gonzalez J."/>
            <person name="Henrissat B."/>
            <person name="Kuo A."/>
            <person name="Liang C."/>
            <person name="Lipzen A."/>
            <person name="Lutzoni F."/>
            <person name="Magnuson J."/>
            <person name="Mondo S."/>
            <person name="Nolan M."/>
            <person name="Ohm R."/>
            <person name="Pangilinan J."/>
            <person name="Park H.-J."/>
            <person name="Ramirez L."/>
            <person name="Alfaro M."/>
            <person name="Sun H."/>
            <person name="Tritt A."/>
            <person name="Yoshinaga Y."/>
            <person name="Zwiers L.-H."/>
            <person name="Turgeon B."/>
            <person name="Goodwin S."/>
            <person name="Spatafora J."/>
            <person name="Crous P."/>
            <person name="Grigoriev I."/>
        </authorList>
    </citation>
    <scope>NUCLEOTIDE SEQUENCE</scope>
    <source>
        <strain evidence="1">CBS 161.51</strain>
    </source>
</reference>
<name>A0A6A5SEH9_9PLEO</name>
<keyword evidence="2" id="KW-1185">Reference proteome</keyword>
<proteinExistence type="predicted"/>
<dbReference type="Proteomes" id="UP000800038">
    <property type="component" value="Unassembled WGS sequence"/>
</dbReference>
<evidence type="ECO:0000313" key="2">
    <source>
        <dbReference type="Proteomes" id="UP000800038"/>
    </source>
</evidence>